<dbReference type="OrthoDB" id="306095at2759"/>
<evidence type="ECO:0000313" key="2">
    <source>
        <dbReference type="Proteomes" id="UP000689195"/>
    </source>
</evidence>
<dbReference type="Proteomes" id="UP000689195">
    <property type="component" value="Unassembled WGS sequence"/>
</dbReference>
<evidence type="ECO:0000313" key="1">
    <source>
        <dbReference type="EMBL" id="CAD8202595.1"/>
    </source>
</evidence>
<reference evidence="1" key="1">
    <citation type="submission" date="2021-01" db="EMBL/GenBank/DDBJ databases">
        <authorList>
            <consortium name="Genoscope - CEA"/>
            <person name="William W."/>
        </authorList>
    </citation>
    <scope>NUCLEOTIDE SEQUENCE</scope>
</reference>
<dbReference type="AlphaFoldDB" id="A0A8S1XN25"/>
<organism evidence="1 2">
    <name type="scientific">Paramecium pentaurelia</name>
    <dbReference type="NCBI Taxonomy" id="43138"/>
    <lineage>
        <taxon>Eukaryota</taxon>
        <taxon>Sar</taxon>
        <taxon>Alveolata</taxon>
        <taxon>Ciliophora</taxon>
        <taxon>Intramacronucleata</taxon>
        <taxon>Oligohymenophorea</taxon>
        <taxon>Peniculida</taxon>
        <taxon>Parameciidae</taxon>
        <taxon>Paramecium</taxon>
    </lineage>
</organism>
<sequence>MDFLGIRNNRFIKYKNNLDQDVTFRDEFVLTLDAVSQINVPITQNFKLISTIKHSQRKINYD</sequence>
<proteinExistence type="predicted"/>
<keyword evidence="2" id="KW-1185">Reference proteome</keyword>
<name>A0A8S1XN25_9CILI</name>
<gene>
    <name evidence="1" type="ORF">PPENT_87.1.T1310117</name>
</gene>
<comment type="caution">
    <text evidence="1">The sequence shown here is derived from an EMBL/GenBank/DDBJ whole genome shotgun (WGS) entry which is preliminary data.</text>
</comment>
<dbReference type="EMBL" id="CAJJDO010000131">
    <property type="protein sequence ID" value="CAD8202595.1"/>
    <property type="molecule type" value="Genomic_DNA"/>
</dbReference>
<protein>
    <submittedName>
        <fullName evidence="1">Uncharacterized protein</fullName>
    </submittedName>
</protein>
<accession>A0A8S1XN25</accession>